<protein>
    <submittedName>
        <fullName evidence="1">Uncharacterized protein</fullName>
    </submittedName>
</protein>
<dbReference type="EMBL" id="KV875516">
    <property type="protein sequence ID" value="RZR71318.1"/>
    <property type="molecule type" value="Genomic_DNA"/>
</dbReference>
<name>A0A444FLY8_ENSVE</name>
<sequence>MSEVLGSGVLVDRGARLGALLLASFVPEIFITSTTYHAIVLIHIVRGPCSEARALPTAAVAYRLYPCQVDRTIAGSSMPVSGRLRCGGSTILEI</sequence>
<accession>A0A444FLY8</accession>
<proteinExistence type="predicted"/>
<gene>
    <name evidence="1" type="ORF">BHM03_00004607</name>
</gene>
<evidence type="ECO:0000313" key="1">
    <source>
        <dbReference type="EMBL" id="RZR71318.1"/>
    </source>
</evidence>
<organism evidence="1">
    <name type="scientific">Ensete ventricosum</name>
    <name type="common">Abyssinian banana</name>
    <name type="synonym">Musa ensete</name>
    <dbReference type="NCBI Taxonomy" id="4639"/>
    <lineage>
        <taxon>Eukaryota</taxon>
        <taxon>Viridiplantae</taxon>
        <taxon>Streptophyta</taxon>
        <taxon>Embryophyta</taxon>
        <taxon>Tracheophyta</taxon>
        <taxon>Spermatophyta</taxon>
        <taxon>Magnoliopsida</taxon>
        <taxon>Liliopsida</taxon>
        <taxon>Zingiberales</taxon>
        <taxon>Musaceae</taxon>
        <taxon>Ensete</taxon>
    </lineage>
</organism>
<dbReference type="Proteomes" id="UP000290560">
    <property type="component" value="Unassembled WGS sequence"/>
</dbReference>
<reference evidence="1" key="1">
    <citation type="journal article" date="2018" name="Data Brief">
        <title>Genome sequence data from 17 accessions of Ensete ventricosum, a staple food crop for millions in Ethiopia.</title>
        <authorList>
            <person name="Yemataw Z."/>
            <person name="Muzemil S."/>
            <person name="Ambachew D."/>
            <person name="Tripathi L."/>
            <person name="Tesfaye K."/>
            <person name="Chala A."/>
            <person name="Farbos A."/>
            <person name="O'Neill P."/>
            <person name="Moore K."/>
            <person name="Grant M."/>
            <person name="Studholme D.J."/>
        </authorList>
    </citation>
    <scope>NUCLEOTIDE SEQUENCE [LARGE SCALE GENOMIC DNA]</scope>
    <source>
        <tissue evidence="1">Leaf</tissue>
    </source>
</reference>
<dbReference type="AlphaFoldDB" id="A0A444FLY8"/>